<reference evidence="1 2" key="1">
    <citation type="submission" date="2019-02" db="EMBL/GenBank/DDBJ databases">
        <title>Deep-cultivation of Planctomycetes and their phenomic and genomic characterization uncovers novel biology.</title>
        <authorList>
            <person name="Wiegand S."/>
            <person name="Jogler M."/>
            <person name="Boedeker C."/>
            <person name="Pinto D."/>
            <person name="Vollmers J."/>
            <person name="Rivas-Marin E."/>
            <person name="Kohn T."/>
            <person name="Peeters S.H."/>
            <person name="Heuer A."/>
            <person name="Rast P."/>
            <person name="Oberbeckmann S."/>
            <person name="Bunk B."/>
            <person name="Jeske O."/>
            <person name="Meyerdierks A."/>
            <person name="Storesund J.E."/>
            <person name="Kallscheuer N."/>
            <person name="Luecker S."/>
            <person name="Lage O.M."/>
            <person name="Pohl T."/>
            <person name="Merkel B.J."/>
            <person name="Hornburger P."/>
            <person name="Mueller R.-W."/>
            <person name="Bruemmer F."/>
            <person name="Labrenz M."/>
            <person name="Spormann A.M."/>
            <person name="Op den Camp H."/>
            <person name="Overmann J."/>
            <person name="Amann R."/>
            <person name="Jetten M.S.M."/>
            <person name="Mascher T."/>
            <person name="Medema M.H."/>
            <person name="Devos D.P."/>
            <person name="Kaster A.-K."/>
            <person name="Ovreas L."/>
            <person name="Rohde M."/>
            <person name="Galperin M.Y."/>
            <person name="Jogler C."/>
        </authorList>
    </citation>
    <scope>NUCLEOTIDE SEQUENCE [LARGE SCALE GENOMIC DNA]</scope>
    <source>
        <strain evidence="1 2">Pan181</strain>
    </source>
</reference>
<gene>
    <name evidence="1" type="ORF">Pan181_50280</name>
</gene>
<protein>
    <submittedName>
        <fullName evidence="1">Uncharacterized protein</fullName>
    </submittedName>
</protein>
<dbReference type="KEGG" id="amuc:Pan181_50280"/>
<dbReference type="Proteomes" id="UP000315750">
    <property type="component" value="Chromosome"/>
</dbReference>
<keyword evidence="2" id="KW-1185">Reference proteome</keyword>
<proteinExistence type="predicted"/>
<dbReference type="RefSeq" id="WP_145251251.1">
    <property type="nucleotide sequence ID" value="NZ_CP036278.1"/>
</dbReference>
<dbReference type="AlphaFoldDB" id="A0A518AVP8"/>
<evidence type="ECO:0000313" key="2">
    <source>
        <dbReference type="Proteomes" id="UP000315750"/>
    </source>
</evidence>
<dbReference type="OrthoDB" id="278035at2"/>
<sequence>MKTYLIASWLLLTTVLVAPVEVRSEAIWDTENDEHQYQVIRMTVTPADEPVPVFKHRLSLRPHELMHGNSVAHYMRAFAETGIQEHWKQAREQYGEEVESWYDTEVPISELPVDKMKEITDFGIWNYIAPGSKCRDTDWGVAYEDLTGIEIIALLLPEVQNMRSVGRAISLHTRLAIAEHRYDDAIELMRINYRLAADTGQQPILVSGLVGFAIQGITTNNMLDLIAAEDSPNMYWALSEMPRPLISLRDAIRLELAIGPRMFKMLDHPERQQHSYEEWNAIWQRDVGLLFTPELLSSPNPDWGAEDQMRSLLGMGFALAGYSHAKQRLVSWGHDPDEVEQMAVGQALAYYQAGVYQRIADSMERSQYVDFVNAQKMDRKQSEMLRGAGPFGASEDRELLPIGSLLLPAITAARSAEVRTDRDVQALRVIEALRMHAAENNATWPESLDAITCVPVPNNPATGEPFEYHLQDDTAVLVLPMSDGLRIQKRYELKLAE</sequence>
<accession>A0A518AVP8</accession>
<dbReference type="EMBL" id="CP036278">
    <property type="protein sequence ID" value="QDU58788.1"/>
    <property type="molecule type" value="Genomic_DNA"/>
</dbReference>
<name>A0A518AVP8_9BACT</name>
<evidence type="ECO:0000313" key="1">
    <source>
        <dbReference type="EMBL" id="QDU58788.1"/>
    </source>
</evidence>
<organism evidence="1 2">
    <name type="scientific">Aeoliella mucimassa</name>
    <dbReference type="NCBI Taxonomy" id="2527972"/>
    <lineage>
        <taxon>Bacteria</taxon>
        <taxon>Pseudomonadati</taxon>
        <taxon>Planctomycetota</taxon>
        <taxon>Planctomycetia</taxon>
        <taxon>Pirellulales</taxon>
        <taxon>Lacipirellulaceae</taxon>
        <taxon>Aeoliella</taxon>
    </lineage>
</organism>